<dbReference type="Proteomes" id="UP000180175">
    <property type="component" value="Chromosome"/>
</dbReference>
<gene>
    <name evidence="1" type="ORF">AWH56_015405</name>
</gene>
<dbReference type="RefSeq" id="WP_182081089.1">
    <property type="nucleotide sequence ID" value="NZ_CP063356.2"/>
</dbReference>
<dbReference type="AlphaFoldDB" id="A0A7S7L4A5"/>
<evidence type="ECO:0000313" key="1">
    <source>
        <dbReference type="EMBL" id="QOY34121.1"/>
    </source>
</evidence>
<accession>A0A7S7L4A5</accession>
<proteinExistence type="predicted"/>
<organism evidence="1 2">
    <name type="scientific">Anaerobacillus isosaccharinicus</name>
    <dbReference type="NCBI Taxonomy" id="1532552"/>
    <lineage>
        <taxon>Bacteria</taxon>
        <taxon>Bacillati</taxon>
        <taxon>Bacillota</taxon>
        <taxon>Bacilli</taxon>
        <taxon>Bacillales</taxon>
        <taxon>Bacillaceae</taxon>
        <taxon>Anaerobacillus</taxon>
    </lineage>
</organism>
<reference evidence="1 2" key="1">
    <citation type="journal article" date="2017" name="Genome Announc.">
        <title>Draft Genome Sequences of Four Alkaliphilic Bacteria Belonging to the Anaerobacillus Genus.</title>
        <authorList>
            <person name="Bassil N.M."/>
            <person name="Lloyd J.R."/>
        </authorList>
    </citation>
    <scope>NUCLEOTIDE SEQUENCE [LARGE SCALE GENOMIC DNA]</scope>
    <source>
        <strain evidence="1 2">NB2006</strain>
    </source>
</reference>
<name>A0A7S7L4A5_9BACI</name>
<evidence type="ECO:0000313" key="2">
    <source>
        <dbReference type="Proteomes" id="UP000180175"/>
    </source>
</evidence>
<dbReference type="EMBL" id="CP063356">
    <property type="protein sequence ID" value="QOY34121.1"/>
    <property type="molecule type" value="Genomic_DNA"/>
</dbReference>
<sequence length="200" mass="23574">MVPHFFEAEFHDLHVELSKQSLQQFINKMMEYKCSLYWRYNDDIIYLIIDTNQSIHEIPFKKNGSKLTIDVDCLKVSEELVAKALELVLTEFQGSGFIKTYTEGPQYITSFKDGIIQSITEINGGEKLVMNQYGAIVEYQDFDHNLDPETIINIINLEIDYTLMELYESIQLLDKKLIKEQKQKLRRLLKRKKEIEQLLQ</sequence>
<dbReference type="KEGG" id="aia:AWH56_015405"/>
<reference evidence="1 2" key="2">
    <citation type="journal article" date="2019" name="Int. J. Syst. Evol. Microbiol.">
        <title>Anaerobacillus isosaccharinicus sp. nov., an alkaliphilic bacterium which degrades isosaccharinic acid.</title>
        <authorList>
            <person name="Bassil N.M."/>
            <person name="Lloyd J.R."/>
        </authorList>
    </citation>
    <scope>NUCLEOTIDE SEQUENCE [LARGE SCALE GENOMIC DNA]</scope>
    <source>
        <strain evidence="1 2">NB2006</strain>
    </source>
</reference>
<protein>
    <submittedName>
        <fullName evidence="1">Uncharacterized protein</fullName>
    </submittedName>
</protein>
<keyword evidence="2" id="KW-1185">Reference proteome</keyword>